<feature type="compositionally biased region" description="Basic and acidic residues" evidence="1">
    <location>
        <begin position="46"/>
        <end position="68"/>
    </location>
</feature>
<gene>
    <name evidence="2" type="ORF">PCOR1329_LOCUS62491</name>
</gene>
<dbReference type="EMBL" id="CAUYUJ010017895">
    <property type="protein sequence ID" value="CAK0878883.1"/>
    <property type="molecule type" value="Genomic_DNA"/>
</dbReference>
<accession>A0ABN9VZ60</accession>
<dbReference type="Proteomes" id="UP001189429">
    <property type="component" value="Unassembled WGS sequence"/>
</dbReference>
<evidence type="ECO:0000256" key="1">
    <source>
        <dbReference type="SAM" id="MobiDB-lite"/>
    </source>
</evidence>
<organism evidence="2 3">
    <name type="scientific">Prorocentrum cordatum</name>
    <dbReference type="NCBI Taxonomy" id="2364126"/>
    <lineage>
        <taxon>Eukaryota</taxon>
        <taxon>Sar</taxon>
        <taxon>Alveolata</taxon>
        <taxon>Dinophyceae</taxon>
        <taxon>Prorocentrales</taxon>
        <taxon>Prorocentraceae</taxon>
        <taxon>Prorocentrum</taxon>
    </lineage>
</organism>
<name>A0ABN9VZ60_9DINO</name>
<feature type="compositionally biased region" description="Gly residues" evidence="1">
    <location>
        <begin position="113"/>
        <end position="131"/>
    </location>
</feature>
<evidence type="ECO:0000313" key="3">
    <source>
        <dbReference type="Proteomes" id="UP001189429"/>
    </source>
</evidence>
<protein>
    <submittedName>
        <fullName evidence="2">Uncharacterized protein</fullName>
    </submittedName>
</protein>
<comment type="caution">
    <text evidence="2">The sequence shown here is derived from an EMBL/GenBank/DDBJ whole genome shotgun (WGS) entry which is preliminary data.</text>
</comment>
<reference evidence="2" key="1">
    <citation type="submission" date="2023-10" db="EMBL/GenBank/DDBJ databases">
        <authorList>
            <person name="Chen Y."/>
            <person name="Shah S."/>
            <person name="Dougan E. K."/>
            <person name="Thang M."/>
            <person name="Chan C."/>
        </authorList>
    </citation>
    <scope>NUCLEOTIDE SEQUENCE [LARGE SCALE GENOMIC DNA]</scope>
</reference>
<feature type="compositionally biased region" description="Low complexity" evidence="1">
    <location>
        <begin position="72"/>
        <end position="89"/>
    </location>
</feature>
<feature type="compositionally biased region" description="Low complexity" evidence="1">
    <location>
        <begin position="101"/>
        <end position="112"/>
    </location>
</feature>
<feature type="region of interest" description="Disordered" evidence="1">
    <location>
        <begin position="46"/>
        <end position="148"/>
    </location>
</feature>
<sequence length="148" mass="15754">MDDEELDELYEDVVDRLQRSLADPGVQPRLRERLRACARAMREGGDSYCRELWEQEDRGERRRRREEDTSSDEGSPSRSRSGAGSAARRACAEQGRGGAGSTSSTRSASSASGGDGGPRGARGAGAAGAEGGRPPAAKRPRACEGPFQ</sequence>
<evidence type="ECO:0000313" key="2">
    <source>
        <dbReference type="EMBL" id="CAK0878883.1"/>
    </source>
</evidence>
<proteinExistence type="predicted"/>
<keyword evidence="3" id="KW-1185">Reference proteome</keyword>